<dbReference type="GO" id="GO:0005886">
    <property type="term" value="C:plasma membrane"/>
    <property type="evidence" value="ECO:0007669"/>
    <property type="project" value="UniProtKB-SubCell"/>
</dbReference>
<dbReference type="GO" id="GO:0022857">
    <property type="term" value="F:transmembrane transporter activity"/>
    <property type="evidence" value="ECO:0007669"/>
    <property type="project" value="TreeGrafter"/>
</dbReference>
<feature type="transmembrane region" description="Helical" evidence="6">
    <location>
        <begin position="20"/>
        <end position="39"/>
    </location>
</feature>
<feature type="domain" description="MacB-like periplasmic core" evidence="8">
    <location>
        <begin position="21"/>
        <end position="240"/>
    </location>
</feature>
<feature type="transmembrane region" description="Helical" evidence="6">
    <location>
        <begin position="434"/>
        <end position="453"/>
    </location>
</feature>
<evidence type="ECO:0000256" key="2">
    <source>
        <dbReference type="ARBA" id="ARBA00022475"/>
    </source>
</evidence>
<reference evidence="9 10" key="1">
    <citation type="submission" date="2015-06" db="EMBL/GenBank/DDBJ databases">
        <title>Improved classification and identification of acetic acid bacteria using matrix-assisted laser desorption/ionization time-of-flight mass spectrometry; Gluconobacter nephelii and Gluconobacter uchimurae are later heterotypic synonyms of Gluconobacter japonicus and Gluconobacter oxydans, respectively.</title>
        <authorList>
            <person name="Li L."/>
            <person name="Cleenwerck I."/>
            <person name="De Vuyst L."/>
            <person name="Vandamme P."/>
        </authorList>
    </citation>
    <scope>NUCLEOTIDE SEQUENCE [LARGE SCALE GENOMIC DNA]</scope>
    <source>
        <strain evidence="9 10">LMG 1768</strain>
    </source>
</reference>
<dbReference type="Pfam" id="PF02687">
    <property type="entry name" value="FtsX"/>
    <property type="match status" value="2"/>
</dbReference>
<dbReference type="STRING" id="318683.A0U94_09990"/>
<keyword evidence="2" id="KW-1003">Cell membrane</keyword>
<name>A0A149THU9_9PROT</name>
<feature type="transmembrane region" description="Helical" evidence="6">
    <location>
        <begin position="381"/>
        <end position="405"/>
    </location>
</feature>
<evidence type="ECO:0000256" key="5">
    <source>
        <dbReference type="ARBA" id="ARBA00023136"/>
    </source>
</evidence>
<feature type="transmembrane region" description="Helical" evidence="6">
    <location>
        <begin position="694"/>
        <end position="720"/>
    </location>
</feature>
<comment type="subcellular location">
    <subcellularLocation>
        <location evidence="1">Cell membrane</location>
        <topology evidence="1">Multi-pass membrane protein</topology>
    </subcellularLocation>
</comment>
<evidence type="ECO:0000259" key="8">
    <source>
        <dbReference type="Pfam" id="PF12704"/>
    </source>
</evidence>
<dbReference type="PATRIC" id="fig|318683.6.peg.1395"/>
<keyword evidence="4 6" id="KW-1133">Transmembrane helix</keyword>
<dbReference type="PANTHER" id="PTHR30572:SF18">
    <property type="entry name" value="ABC-TYPE MACROLIDE FAMILY EXPORT SYSTEM PERMEASE COMPONENT 2"/>
    <property type="match status" value="1"/>
</dbReference>
<dbReference type="Pfam" id="PF12704">
    <property type="entry name" value="MacB_PCD"/>
    <property type="match status" value="1"/>
</dbReference>
<evidence type="ECO:0000256" key="4">
    <source>
        <dbReference type="ARBA" id="ARBA00022989"/>
    </source>
</evidence>
<keyword evidence="3 6" id="KW-0812">Transmembrane</keyword>
<dbReference type="EMBL" id="LHZR01000109">
    <property type="protein sequence ID" value="KXV47459.1"/>
    <property type="molecule type" value="Genomic_DNA"/>
</dbReference>
<dbReference type="InterPro" id="IPR025857">
    <property type="entry name" value="MacB_PCD"/>
</dbReference>
<dbReference type="InterPro" id="IPR050250">
    <property type="entry name" value="Macrolide_Exporter_MacB"/>
</dbReference>
<dbReference type="InterPro" id="IPR003838">
    <property type="entry name" value="ABC3_permease_C"/>
</dbReference>
<proteinExistence type="predicted"/>
<dbReference type="Proteomes" id="UP000075636">
    <property type="component" value="Unassembled WGS sequence"/>
</dbReference>
<keyword evidence="5 6" id="KW-0472">Membrane</keyword>
<comment type="caution">
    <text evidence="9">The sequence shown here is derived from an EMBL/GenBank/DDBJ whole genome shotgun (WGS) entry which is preliminary data.</text>
</comment>
<evidence type="ECO:0000256" key="6">
    <source>
        <dbReference type="SAM" id="Phobius"/>
    </source>
</evidence>
<evidence type="ECO:0000256" key="3">
    <source>
        <dbReference type="ARBA" id="ARBA00022692"/>
    </source>
</evidence>
<organism evidence="9 10">
    <name type="scientific">Gluconobacter albidus</name>
    <dbReference type="NCBI Taxonomy" id="318683"/>
    <lineage>
        <taxon>Bacteria</taxon>
        <taxon>Pseudomonadati</taxon>
        <taxon>Pseudomonadota</taxon>
        <taxon>Alphaproteobacteria</taxon>
        <taxon>Acetobacterales</taxon>
        <taxon>Acetobacteraceae</taxon>
        <taxon>Gluconobacter</taxon>
    </lineage>
</organism>
<evidence type="ECO:0000259" key="7">
    <source>
        <dbReference type="Pfam" id="PF02687"/>
    </source>
</evidence>
<evidence type="ECO:0000313" key="9">
    <source>
        <dbReference type="EMBL" id="KXV47459.1"/>
    </source>
</evidence>
<dbReference type="PANTHER" id="PTHR30572">
    <property type="entry name" value="MEMBRANE COMPONENT OF TRANSPORTER-RELATED"/>
    <property type="match status" value="1"/>
</dbReference>
<feature type="domain" description="ABC3 transporter permease C-terminal" evidence="7">
    <location>
        <begin position="698"/>
        <end position="811"/>
    </location>
</feature>
<evidence type="ECO:0000313" key="10">
    <source>
        <dbReference type="Proteomes" id="UP000075636"/>
    </source>
</evidence>
<dbReference type="RefSeq" id="WP_062108646.1">
    <property type="nucleotide sequence ID" value="NZ_LHZR01000109.1"/>
</dbReference>
<dbReference type="OrthoDB" id="9770036at2"/>
<feature type="domain" description="ABC3 transporter permease C-terminal" evidence="7">
    <location>
        <begin position="298"/>
        <end position="412"/>
    </location>
</feature>
<accession>A0A149THU9</accession>
<feature type="transmembrane region" description="Helical" evidence="6">
    <location>
        <begin position="295"/>
        <end position="317"/>
    </location>
</feature>
<protein>
    <submittedName>
        <fullName evidence="9">Transmembrane transport protein</fullName>
    </submittedName>
</protein>
<feature type="transmembrane region" description="Helical" evidence="6">
    <location>
        <begin position="751"/>
        <end position="770"/>
    </location>
</feature>
<evidence type="ECO:0000256" key="1">
    <source>
        <dbReference type="ARBA" id="ARBA00004651"/>
    </source>
</evidence>
<gene>
    <name evidence="9" type="ORF">AD945_10495</name>
</gene>
<sequence>MPLAILRSILRQARRQPLYLALNVIGLGLGMAVCLVLTLQVRYEYSFNATIPDAAHVLRLDSHLMFPGSAPQEYGDVPFIAFPFLHTDFPQIVDATRYEADDYQLHNGDRSVAAGTSLVDTSFFDVIALPLEHGDPRSALSRPDSIVLSAATAQALFGTTDVIGRTITADHEGHHTRQTVTGVLARAAGPVTIAPDAITPFPSDEMQKPQFTRWGSSSGNIFLRVRNEADRTAIARNLTRFVIDHASGTANDDVSEGVHPERRFTLSLVSLRETHFNDLHVVAGDDATDRSVVNILALIGALALLLAVLNAINLATARSGLRAREVAIRKTLGATRKTLFVQFVGEAIASTAIGGALALALCEIALPFTAALTGTTLHMDYGFTLPFLLAVVLLTGLACGIYPALILSSHQPAHVLAATRMPSGGRGATRLRNGLVIVQFAFAVAFAICTLVVNRQAHFMQSQDLGFARDGILISSDIMTSDIGKQRAILEALRHTPGVVSASLSELTPNIDNRHRFNVTPVGPHHEDIHVLGDTVVGDYATTYRPRMLAGRWFDNSHGEDDSPGDEAFHKSSGKTWNVVLNRTAISRLGFASPESAIGTPLKSGPVTLRVIGVMEDMRFVSARDDVSPQITFNSTAALDYPHASVRFSGVPENIMKTRLKSAWDPVFPDDPTGFGTVQDRMSTFYITEQRRGWMFSIASGIAIFIACLGLYGLASFTALRRTHEVGIRKALGATTNNVLTLMLGDFLRPVLLACAMAALPALFVARSWLSGFHQRIALSCLDFATVVLVTLLIAALTVLGQTLRLARAEPARALRAE</sequence>
<feature type="transmembrane region" description="Helical" evidence="6">
    <location>
        <begin position="338"/>
        <end position="361"/>
    </location>
</feature>
<dbReference type="AlphaFoldDB" id="A0A149THU9"/>
<feature type="transmembrane region" description="Helical" evidence="6">
    <location>
        <begin position="776"/>
        <end position="800"/>
    </location>
</feature>